<proteinExistence type="predicted"/>
<sequence length="116" mass="13033">MHTEFNDDATRSLYLFLEEGLLQWRGPDNWVLDLPPEYPVWPVNSIDGKQPLSSLRIGDYIYCPMHPIGHSPLRVIGMNAKPYGFVCEECNAIYTTTDLALPMDSVPVGSEEMACA</sequence>
<organism evidence="1 2">
    <name type="scientific">Burkholderia ubonensis</name>
    <dbReference type="NCBI Taxonomy" id="101571"/>
    <lineage>
        <taxon>Bacteria</taxon>
        <taxon>Pseudomonadati</taxon>
        <taxon>Pseudomonadota</taxon>
        <taxon>Betaproteobacteria</taxon>
        <taxon>Burkholderiales</taxon>
        <taxon>Burkholderiaceae</taxon>
        <taxon>Burkholderia</taxon>
        <taxon>Burkholderia cepacia complex</taxon>
    </lineage>
</organism>
<accession>A0ABD4E869</accession>
<dbReference type="AlphaFoldDB" id="A0ABD4E869"/>
<dbReference type="Proteomes" id="UP000057910">
    <property type="component" value="Unassembled WGS sequence"/>
</dbReference>
<protein>
    <submittedName>
        <fullName evidence="1">Uncharacterized protein</fullName>
    </submittedName>
</protein>
<dbReference type="EMBL" id="LPAD01000024">
    <property type="protein sequence ID" value="KVN90213.1"/>
    <property type="molecule type" value="Genomic_DNA"/>
</dbReference>
<evidence type="ECO:0000313" key="2">
    <source>
        <dbReference type="Proteomes" id="UP000057910"/>
    </source>
</evidence>
<evidence type="ECO:0000313" key="1">
    <source>
        <dbReference type="EMBL" id="KVN90213.1"/>
    </source>
</evidence>
<reference evidence="1 2" key="1">
    <citation type="submission" date="2015-11" db="EMBL/GenBank/DDBJ databases">
        <title>Expanding the genomic diversity of Burkholderia species for the development of highly accurate diagnostics.</title>
        <authorList>
            <person name="Sahl J."/>
            <person name="Keim P."/>
            <person name="Wagner D."/>
        </authorList>
    </citation>
    <scope>NUCLEOTIDE SEQUENCE [LARGE SCALE GENOMIC DNA]</scope>
    <source>
        <strain evidence="1 2">MSMB1585WGS</strain>
    </source>
</reference>
<comment type="caution">
    <text evidence="1">The sequence shown here is derived from an EMBL/GenBank/DDBJ whole genome shotgun (WGS) entry which is preliminary data.</text>
</comment>
<name>A0ABD4E869_9BURK</name>
<dbReference type="RefSeq" id="WP_059946945.1">
    <property type="nucleotide sequence ID" value="NZ_LPAE01000050.1"/>
</dbReference>
<gene>
    <name evidence="1" type="ORF">WJ68_35965</name>
</gene>